<keyword evidence="4 5" id="KW-0663">Pyridoxal phosphate</keyword>
<name>A0A0P9U1U7_9PSED</name>
<dbReference type="AlphaFoldDB" id="A0A0P9U1U7"/>
<sequence>MIFYKEAIGMRIYEDAGQADTHESLLREDAAYVWHPWAPNRISTSTVIAIAGQGSHITDAKGDRYLDAKASGMNATLGYANHKVVSAIMAQLEKLMTYDMVEGGNAPAIELARAIAQVTAPGLTRTFFCNSGSEGIETAIKVSRRYHKLLNDSQRSLIVSLKNCYHGTTLAASTCATSSASDEQGLLPAGFVSVPGPDWEAVRREGLAVSHSGIEALEVFFAEHGEKISAFIVEPVQGIGGYIVPDNYLRAARALCTQYGAHLILDEVLTGFGRTGKMFAYEYAHITPDLLITSKGLTAGYMSLAAVTTHDKIFDVFEREKEMSGFSHGHTHSGHASACAAGLAVLDILQNDGVLGRVQQLSTVLREAVGACAETATVREIRCRGLLMAVEFDSVQRALSIKKHLQDNKILIRRSGRNIIFAPPLNIDLADIEYLATQFLDAVRVASAQ</sequence>
<comment type="caution">
    <text evidence="6">The sequence shown here is derived from an EMBL/GenBank/DDBJ whole genome shotgun (WGS) entry which is preliminary data.</text>
</comment>
<evidence type="ECO:0000256" key="4">
    <source>
        <dbReference type="ARBA" id="ARBA00022898"/>
    </source>
</evidence>
<evidence type="ECO:0000256" key="2">
    <source>
        <dbReference type="ARBA" id="ARBA00008954"/>
    </source>
</evidence>
<dbReference type="PANTHER" id="PTHR43094:SF1">
    <property type="entry name" value="AMINOTRANSFERASE CLASS-III"/>
    <property type="match status" value="1"/>
</dbReference>
<evidence type="ECO:0000313" key="6">
    <source>
        <dbReference type="EMBL" id="KPX48540.1"/>
    </source>
</evidence>
<dbReference type="GO" id="GO:0008483">
    <property type="term" value="F:transaminase activity"/>
    <property type="evidence" value="ECO:0007669"/>
    <property type="project" value="UniProtKB-KW"/>
</dbReference>
<evidence type="ECO:0000256" key="1">
    <source>
        <dbReference type="ARBA" id="ARBA00001933"/>
    </source>
</evidence>
<dbReference type="Proteomes" id="UP000050557">
    <property type="component" value="Unassembled WGS sequence"/>
</dbReference>
<dbReference type="InterPro" id="IPR005814">
    <property type="entry name" value="Aminotrans_3"/>
</dbReference>
<dbReference type="PATRIC" id="fig|251654.3.peg.5836"/>
<dbReference type="InterPro" id="IPR049704">
    <property type="entry name" value="Aminotrans_3_PPA_site"/>
</dbReference>
<reference evidence="6 7" key="1">
    <citation type="submission" date="2015-09" db="EMBL/GenBank/DDBJ databases">
        <title>Genome announcement of multiple Pseudomonas syringae strains.</title>
        <authorList>
            <person name="Thakur S."/>
            <person name="Wang P.W."/>
            <person name="Gong Y."/>
            <person name="Weir B.S."/>
            <person name="Guttman D.S."/>
        </authorList>
    </citation>
    <scope>NUCLEOTIDE SEQUENCE [LARGE SCALE GENOMIC DNA]</scope>
    <source>
        <strain evidence="6 7">ICMP4531</strain>
    </source>
</reference>
<evidence type="ECO:0000256" key="3">
    <source>
        <dbReference type="ARBA" id="ARBA00022576"/>
    </source>
</evidence>
<keyword evidence="6" id="KW-0808">Transferase</keyword>
<dbReference type="PIRSF" id="PIRSF000521">
    <property type="entry name" value="Transaminase_4ab_Lys_Orn"/>
    <property type="match status" value="1"/>
</dbReference>
<keyword evidence="3 6" id="KW-0032">Aminotransferase</keyword>
<organism evidence="6 7">
    <name type="scientific">Pseudomonas syringae pv. helianthi</name>
    <dbReference type="NCBI Taxonomy" id="251654"/>
    <lineage>
        <taxon>Bacteria</taxon>
        <taxon>Pseudomonadati</taxon>
        <taxon>Pseudomonadota</taxon>
        <taxon>Gammaproteobacteria</taxon>
        <taxon>Pseudomonadales</taxon>
        <taxon>Pseudomonadaceae</taxon>
        <taxon>Pseudomonas</taxon>
    </lineage>
</organism>
<dbReference type="Pfam" id="PF00202">
    <property type="entry name" value="Aminotran_3"/>
    <property type="match status" value="1"/>
</dbReference>
<evidence type="ECO:0000256" key="5">
    <source>
        <dbReference type="RuleBase" id="RU003560"/>
    </source>
</evidence>
<dbReference type="InterPro" id="IPR015424">
    <property type="entry name" value="PyrdxlP-dep_Trfase"/>
</dbReference>
<protein>
    <submittedName>
        <fullName evidence="6">S III aminotransferase</fullName>
    </submittedName>
</protein>
<accession>A0A0P9U1U7</accession>
<dbReference type="PROSITE" id="PS00600">
    <property type="entry name" value="AA_TRANSFER_CLASS_3"/>
    <property type="match status" value="1"/>
</dbReference>
<dbReference type="Gene3D" id="3.40.640.10">
    <property type="entry name" value="Type I PLP-dependent aspartate aminotransferase-like (Major domain)"/>
    <property type="match status" value="1"/>
</dbReference>
<dbReference type="PANTHER" id="PTHR43094">
    <property type="entry name" value="AMINOTRANSFERASE"/>
    <property type="match status" value="1"/>
</dbReference>
<dbReference type="CDD" id="cd00610">
    <property type="entry name" value="OAT_like"/>
    <property type="match status" value="1"/>
</dbReference>
<comment type="cofactor">
    <cofactor evidence="1">
        <name>pyridoxal 5'-phosphate</name>
        <dbReference type="ChEBI" id="CHEBI:597326"/>
    </cofactor>
</comment>
<dbReference type="GO" id="GO:0030170">
    <property type="term" value="F:pyridoxal phosphate binding"/>
    <property type="evidence" value="ECO:0007669"/>
    <property type="project" value="InterPro"/>
</dbReference>
<evidence type="ECO:0000313" key="7">
    <source>
        <dbReference type="Proteomes" id="UP000050557"/>
    </source>
</evidence>
<dbReference type="Gene3D" id="3.90.1150.10">
    <property type="entry name" value="Aspartate Aminotransferase, domain 1"/>
    <property type="match status" value="1"/>
</dbReference>
<dbReference type="InterPro" id="IPR015421">
    <property type="entry name" value="PyrdxlP-dep_Trfase_major"/>
</dbReference>
<gene>
    <name evidence="6" type="ORF">ALO68_04372</name>
</gene>
<dbReference type="GO" id="GO:0005829">
    <property type="term" value="C:cytosol"/>
    <property type="evidence" value="ECO:0007669"/>
    <property type="project" value="TreeGrafter"/>
</dbReference>
<proteinExistence type="inferred from homology"/>
<dbReference type="SUPFAM" id="SSF53383">
    <property type="entry name" value="PLP-dependent transferases"/>
    <property type="match status" value="1"/>
</dbReference>
<comment type="similarity">
    <text evidence="2 5">Belongs to the class-III pyridoxal-phosphate-dependent aminotransferase family.</text>
</comment>
<dbReference type="FunFam" id="3.40.640.10:FF:000004">
    <property type="entry name" value="Acetylornithine aminotransferase"/>
    <property type="match status" value="1"/>
</dbReference>
<dbReference type="EMBL" id="LJQM01000042">
    <property type="protein sequence ID" value="KPX48540.1"/>
    <property type="molecule type" value="Genomic_DNA"/>
</dbReference>
<dbReference type="InterPro" id="IPR015422">
    <property type="entry name" value="PyrdxlP-dep_Trfase_small"/>
</dbReference>